<evidence type="ECO:0000313" key="7">
    <source>
        <dbReference type="Proteomes" id="UP001219568"/>
    </source>
</evidence>
<dbReference type="Gene3D" id="4.10.240.10">
    <property type="entry name" value="Zn(2)-C6 fungal-type DNA-binding domain"/>
    <property type="match status" value="1"/>
</dbReference>
<keyword evidence="2" id="KW-0238">DNA-binding</keyword>
<reference evidence="6" key="1">
    <citation type="journal article" date="2023" name="IMA Fungus">
        <title>Comparative genomic study of the Penicillium genus elucidates a diverse pangenome and 15 lateral gene transfer events.</title>
        <authorList>
            <person name="Petersen C."/>
            <person name="Sorensen T."/>
            <person name="Nielsen M.R."/>
            <person name="Sondergaard T.E."/>
            <person name="Sorensen J.L."/>
            <person name="Fitzpatrick D.A."/>
            <person name="Frisvad J.C."/>
            <person name="Nielsen K.L."/>
        </authorList>
    </citation>
    <scope>NUCLEOTIDE SEQUENCE</scope>
    <source>
        <strain evidence="6">IBT 15450</strain>
    </source>
</reference>
<dbReference type="PROSITE" id="PS00463">
    <property type="entry name" value="ZN2_CY6_FUNGAL_1"/>
    <property type="match status" value="1"/>
</dbReference>
<keyword evidence="7" id="KW-1185">Reference proteome</keyword>
<dbReference type="AlphaFoldDB" id="A0AAD6ICH7"/>
<proteinExistence type="predicted"/>
<dbReference type="InterPro" id="IPR036864">
    <property type="entry name" value="Zn2-C6_fun-type_DNA-bd_sf"/>
</dbReference>
<dbReference type="Proteomes" id="UP001219568">
    <property type="component" value="Unassembled WGS sequence"/>
</dbReference>
<dbReference type="EMBL" id="JAQJZL010000004">
    <property type="protein sequence ID" value="KAJ6043365.1"/>
    <property type="molecule type" value="Genomic_DNA"/>
</dbReference>
<dbReference type="CDD" id="cd00067">
    <property type="entry name" value="GAL4"/>
    <property type="match status" value="1"/>
</dbReference>
<evidence type="ECO:0000256" key="4">
    <source>
        <dbReference type="ARBA" id="ARBA00023242"/>
    </source>
</evidence>
<dbReference type="GO" id="GO:0000981">
    <property type="term" value="F:DNA-binding transcription factor activity, RNA polymerase II-specific"/>
    <property type="evidence" value="ECO:0007669"/>
    <property type="project" value="InterPro"/>
</dbReference>
<feature type="domain" description="Zn(2)-C6 fungal-type" evidence="5">
    <location>
        <begin position="14"/>
        <end position="47"/>
    </location>
</feature>
<evidence type="ECO:0000259" key="5">
    <source>
        <dbReference type="PROSITE" id="PS50048"/>
    </source>
</evidence>
<gene>
    <name evidence="6" type="ORF">N7460_004720</name>
</gene>
<dbReference type="GO" id="GO:0008270">
    <property type="term" value="F:zinc ion binding"/>
    <property type="evidence" value="ECO:0007669"/>
    <property type="project" value="InterPro"/>
</dbReference>
<protein>
    <recommendedName>
        <fullName evidence="5">Zn(2)-C6 fungal-type domain-containing protein</fullName>
    </recommendedName>
</protein>
<keyword evidence="3" id="KW-0804">Transcription</keyword>
<evidence type="ECO:0000313" key="6">
    <source>
        <dbReference type="EMBL" id="KAJ6043365.1"/>
    </source>
</evidence>
<sequence length="537" mass="59622">MHPTLNYRHSRRSACDKCRGQKLRCERGHINGMSCERCLKAQQPCITSISHPAPVFLPTSHDKSIVQKDRESQIFGHSPDLISMLPNSSGPKGTSLVLPSSTNSGMPNMLQSNSWNDQILLSHISREDAFPSPGDLALSIPLDQRGFPIPFESWGHQQSCWSNENYNLPPPETALPELTHHCSDESLYSPILGNDISINAGNKSVPTSQQPIYLGTAPFLGAEDVPESFWGNLENLPNPAELLPSVPTQEMPTSFQNTRKEILKLKIELLNDLDMLETDAVALASESLLNDLFNPSVAALDLPTYRMLNHSYRFFEMIQSLHRVPKTSRLTPAKSPTQSHSRGLANSTLLFQDVSDTNLDECATAISSHDSGYQTAMTSSPDRTMITPSPICDIAVWLSVLEAHCYLVRIYRAIFTRLYQLFLIIAPADAEMYLLLPKLQLGQFHTDGNLAVQVQVLVDLCSSMMGQIDEVLELPPSSDQTHEEGEIRLPAAVGEGNWSTAIRDLVLAQEQDPCEMSLVDLMKCLRQLAWDPAFHLL</sequence>
<evidence type="ECO:0000256" key="1">
    <source>
        <dbReference type="ARBA" id="ARBA00023015"/>
    </source>
</evidence>
<dbReference type="PROSITE" id="PS50048">
    <property type="entry name" value="ZN2_CY6_FUNGAL_2"/>
    <property type="match status" value="1"/>
</dbReference>
<keyword evidence="4" id="KW-0539">Nucleus</keyword>
<keyword evidence="1" id="KW-0805">Transcription regulation</keyword>
<name>A0AAD6ICH7_PENCN</name>
<dbReference type="SUPFAM" id="SSF57701">
    <property type="entry name" value="Zn2/Cys6 DNA-binding domain"/>
    <property type="match status" value="1"/>
</dbReference>
<accession>A0AAD6ICH7</accession>
<comment type="caution">
    <text evidence="6">The sequence shown here is derived from an EMBL/GenBank/DDBJ whole genome shotgun (WGS) entry which is preliminary data.</text>
</comment>
<organism evidence="6 7">
    <name type="scientific">Penicillium canescens</name>
    <dbReference type="NCBI Taxonomy" id="5083"/>
    <lineage>
        <taxon>Eukaryota</taxon>
        <taxon>Fungi</taxon>
        <taxon>Dikarya</taxon>
        <taxon>Ascomycota</taxon>
        <taxon>Pezizomycotina</taxon>
        <taxon>Eurotiomycetes</taxon>
        <taxon>Eurotiomycetidae</taxon>
        <taxon>Eurotiales</taxon>
        <taxon>Aspergillaceae</taxon>
        <taxon>Penicillium</taxon>
    </lineage>
</organism>
<reference evidence="6" key="2">
    <citation type="submission" date="2023-01" db="EMBL/GenBank/DDBJ databases">
        <authorList>
            <person name="Petersen C."/>
        </authorList>
    </citation>
    <scope>NUCLEOTIDE SEQUENCE</scope>
    <source>
        <strain evidence="6">IBT 15450</strain>
    </source>
</reference>
<dbReference type="InterPro" id="IPR001138">
    <property type="entry name" value="Zn2Cys6_DnaBD"/>
</dbReference>
<evidence type="ECO:0000256" key="3">
    <source>
        <dbReference type="ARBA" id="ARBA00023163"/>
    </source>
</evidence>
<evidence type="ECO:0000256" key="2">
    <source>
        <dbReference type="ARBA" id="ARBA00023125"/>
    </source>
</evidence>
<dbReference type="GO" id="GO:0003677">
    <property type="term" value="F:DNA binding"/>
    <property type="evidence" value="ECO:0007669"/>
    <property type="project" value="UniProtKB-KW"/>
</dbReference>